<dbReference type="OrthoDB" id="9809781at2"/>
<dbReference type="GO" id="GO:0016787">
    <property type="term" value="F:hydrolase activity"/>
    <property type="evidence" value="ECO:0007669"/>
    <property type="project" value="InterPro"/>
</dbReference>
<keyword evidence="1" id="KW-0732">Signal</keyword>
<keyword evidence="4" id="KW-1185">Reference proteome</keyword>
<dbReference type="AlphaFoldDB" id="A0A1G7M825"/>
<dbReference type="PANTHER" id="PTHR43143:SF1">
    <property type="entry name" value="SERINE_THREONINE-PROTEIN PHOSPHATASE CPPED1"/>
    <property type="match status" value="1"/>
</dbReference>
<organism evidence="3 4">
    <name type="scientific">Terriglobus roseus</name>
    <dbReference type="NCBI Taxonomy" id="392734"/>
    <lineage>
        <taxon>Bacteria</taxon>
        <taxon>Pseudomonadati</taxon>
        <taxon>Acidobacteriota</taxon>
        <taxon>Terriglobia</taxon>
        <taxon>Terriglobales</taxon>
        <taxon>Acidobacteriaceae</taxon>
        <taxon>Terriglobus</taxon>
    </lineage>
</organism>
<dbReference type="Gene3D" id="3.60.21.10">
    <property type="match status" value="1"/>
</dbReference>
<dbReference type="InterPro" id="IPR004843">
    <property type="entry name" value="Calcineurin-like_PHP"/>
</dbReference>
<dbReference type="RefSeq" id="WP_083345614.1">
    <property type="nucleotide sequence ID" value="NZ_LT629690.1"/>
</dbReference>
<feature type="domain" description="Calcineurin-like phosphoesterase" evidence="2">
    <location>
        <begin position="36"/>
        <end position="248"/>
    </location>
</feature>
<evidence type="ECO:0000256" key="1">
    <source>
        <dbReference type="SAM" id="SignalP"/>
    </source>
</evidence>
<evidence type="ECO:0000259" key="2">
    <source>
        <dbReference type="Pfam" id="PF00149"/>
    </source>
</evidence>
<accession>A0A1G7M825</accession>
<dbReference type="PANTHER" id="PTHR43143">
    <property type="entry name" value="METALLOPHOSPHOESTERASE, CALCINEURIN SUPERFAMILY"/>
    <property type="match status" value="1"/>
</dbReference>
<sequence length="305" mass="33571">MPILDRRRFLSLTAAGVAASSLPSFAMSPAATEEFSFLFVTDTHIQPELHATEGCSMAFKKARTLHADFAIQGGDHIFDGLAVPLSRSQELFHLYGETEQQLGLKVYHTMGNHDVIGLFPKSGLDLTDSNYGKSYFEDKIGPRHQSFDHKGVHFIILDSIGFTPERTYFGFLDEAQLQWLRTDLAKVSATTPVIIVSHIPLITAYAQYSAPPATPPTHNSLSVSNTYEILPLLAKHNVIGVLQGHTHVNECVEFNGITYITGGAVSGNWWKGIHEGTPEGFTVCTVKDGKLTTRYETYGFHADSV</sequence>
<gene>
    <name evidence="3" type="ORF">SAMN05444167_2717</name>
</gene>
<dbReference type="SUPFAM" id="SSF56300">
    <property type="entry name" value="Metallo-dependent phosphatases"/>
    <property type="match status" value="1"/>
</dbReference>
<dbReference type="InterPro" id="IPR051918">
    <property type="entry name" value="STPP_CPPED1"/>
</dbReference>
<dbReference type="Proteomes" id="UP000182427">
    <property type="component" value="Chromosome I"/>
</dbReference>
<feature type="signal peptide" evidence="1">
    <location>
        <begin position="1"/>
        <end position="26"/>
    </location>
</feature>
<protein>
    <submittedName>
        <fullName evidence="3">Calcineurin-like phosphoesterase</fullName>
    </submittedName>
</protein>
<evidence type="ECO:0000313" key="4">
    <source>
        <dbReference type="Proteomes" id="UP000182427"/>
    </source>
</evidence>
<proteinExistence type="predicted"/>
<evidence type="ECO:0000313" key="3">
    <source>
        <dbReference type="EMBL" id="SDF57379.1"/>
    </source>
</evidence>
<reference evidence="3 4" key="1">
    <citation type="submission" date="2016-10" db="EMBL/GenBank/DDBJ databases">
        <authorList>
            <person name="de Groot N.N."/>
        </authorList>
    </citation>
    <scope>NUCLEOTIDE SEQUENCE [LARGE SCALE GENOMIC DNA]</scope>
    <source>
        <strain evidence="3 4">GAS232</strain>
    </source>
</reference>
<dbReference type="PROSITE" id="PS51318">
    <property type="entry name" value="TAT"/>
    <property type="match status" value="1"/>
</dbReference>
<feature type="chain" id="PRO_5009241939" evidence="1">
    <location>
        <begin position="27"/>
        <end position="305"/>
    </location>
</feature>
<dbReference type="InterPro" id="IPR029052">
    <property type="entry name" value="Metallo-depent_PP-like"/>
</dbReference>
<dbReference type="EMBL" id="LT629690">
    <property type="protein sequence ID" value="SDF57379.1"/>
    <property type="molecule type" value="Genomic_DNA"/>
</dbReference>
<dbReference type="InterPro" id="IPR006311">
    <property type="entry name" value="TAT_signal"/>
</dbReference>
<name>A0A1G7M825_9BACT</name>
<dbReference type="Pfam" id="PF00149">
    <property type="entry name" value="Metallophos"/>
    <property type="match status" value="1"/>
</dbReference>